<dbReference type="EMBL" id="FTOB01000003">
    <property type="protein sequence ID" value="SIS67313.1"/>
    <property type="molecule type" value="Genomic_DNA"/>
</dbReference>
<keyword evidence="3" id="KW-1185">Reference proteome</keyword>
<accession>A0ABY1KR16</accession>
<comment type="caution">
    <text evidence="2">The sequence shown here is derived from an EMBL/GenBank/DDBJ whole genome shotgun (WGS) entry which is preliminary data.</text>
</comment>
<reference evidence="2 3" key="1">
    <citation type="submission" date="2017-01" db="EMBL/GenBank/DDBJ databases">
        <authorList>
            <person name="Varghese N."/>
            <person name="Submissions S."/>
        </authorList>
    </citation>
    <scope>NUCLEOTIDE SEQUENCE [LARGE SCALE GENOMIC DNA]</scope>
    <source>
        <strain evidence="2 3">DSM 2061</strain>
    </source>
</reference>
<evidence type="ECO:0000313" key="3">
    <source>
        <dbReference type="Proteomes" id="UP000185728"/>
    </source>
</evidence>
<evidence type="ECO:0000313" key="2">
    <source>
        <dbReference type="EMBL" id="SIS67313.1"/>
    </source>
</evidence>
<sequence length="68" mass="7430">MMEWPEGNKVNIESLGKSSEHGKNLNIKSVKLLGSDSKIEFEVNDDGLNISDLGSKTGEFAHVLEISL</sequence>
<dbReference type="Gene3D" id="2.60.40.1180">
    <property type="entry name" value="Golgi alpha-mannosidase II"/>
    <property type="match status" value="1"/>
</dbReference>
<dbReference type="Pfam" id="PF16757">
    <property type="entry name" value="Fucosidase_C"/>
    <property type="match status" value="1"/>
</dbReference>
<dbReference type="InterPro" id="IPR013780">
    <property type="entry name" value="Glyco_hydro_b"/>
</dbReference>
<proteinExistence type="predicted"/>
<evidence type="ECO:0000259" key="1">
    <source>
        <dbReference type="Pfam" id="PF16757"/>
    </source>
</evidence>
<dbReference type="InterPro" id="IPR031919">
    <property type="entry name" value="Fucosidase_C"/>
</dbReference>
<protein>
    <submittedName>
        <fullName evidence="2">Alpha-L-fucosidase</fullName>
    </submittedName>
</protein>
<feature type="domain" description="Alpha-L-fucosidase C-terminal" evidence="1">
    <location>
        <begin position="1"/>
        <end position="51"/>
    </location>
</feature>
<name>A0ABY1KR16_9FLAO</name>
<organism evidence="2 3">
    <name type="scientific">Zobellia uliginosa</name>
    <dbReference type="NCBI Taxonomy" id="143224"/>
    <lineage>
        <taxon>Bacteria</taxon>
        <taxon>Pseudomonadati</taxon>
        <taxon>Bacteroidota</taxon>
        <taxon>Flavobacteriia</taxon>
        <taxon>Flavobacteriales</taxon>
        <taxon>Flavobacteriaceae</taxon>
        <taxon>Zobellia</taxon>
    </lineage>
</organism>
<dbReference type="Proteomes" id="UP000185728">
    <property type="component" value="Unassembled WGS sequence"/>
</dbReference>
<gene>
    <name evidence="2" type="ORF">SAMN05421766_103283</name>
</gene>